<name>A0ABS5UMF2_9BIFI</name>
<dbReference type="NCBIfam" id="NF009154">
    <property type="entry name" value="PRK12497.3-3"/>
    <property type="match status" value="1"/>
</dbReference>
<dbReference type="PANTHER" id="PTHR34039:SF1">
    <property type="entry name" value="UPF0102 PROTEIN YRAN"/>
    <property type="match status" value="1"/>
</dbReference>
<dbReference type="InterPro" id="IPR011856">
    <property type="entry name" value="tRNA_endonuc-like_dom_sf"/>
</dbReference>
<dbReference type="Pfam" id="PF02021">
    <property type="entry name" value="UPF0102"/>
    <property type="match status" value="1"/>
</dbReference>
<comment type="similarity">
    <text evidence="1 2">Belongs to the UPF0102 family.</text>
</comment>
<organism evidence="4 5">
    <name type="scientific">Bifidobacterium santillanense</name>
    <dbReference type="NCBI Taxonomy" id="2809028"/>
    <lineage>
        <taxon>Bacteria</taxon>
        <taxon>Bacillati</taxon>
        <taxon>Actinomycetota</taxon>
        <taxon>Actinomycetes</taxon>
        <taxon>Bifidobacteriales</taxon>
        <taxon>Bifidobacteriaceae</taxon>
        <taxon>Bifidobacterium</taxon>
    </lineage>
</organism>
<feature type="region of interest" description="Disordered" evidence="3">
    <location>
        <begin position="1"/>
        <end position="29"/>
    </location>
</feature>
<reference evidence="4 5" key="1">
    <citation type="journal article" date="2021" name="Environ. Microbiol.">
        <title>Genetic insights into the dark matter of the mammalian gut microbiota through targeted genome reconstruction.</title>
        <authorList>
            <person name="Lugli G.A."/>
            <person name="Alessandri G."/>
            <person name="Milani C."/>
            <person name="Viappiani A."/>
            <person name="Fontana F."/>
            <person name="Tarracchini C."/>
            <person name="Mancabelli L."/>
            <person name="Argentini C."/>
            <person name="Ruiz L."/>
            <person name="Margolles A."/>
            <person name="van Sinderen D."/>
            <person name="Turroni F."/>
            <person name="Ventura M."/>
        </authorList>
    </citation>
    <scope>NUCLEOTIDE SEQUENCE [LARGE SCALE GENOMIC DNA]</scope>
    <source>
        <strain evidence="4 5">MA2</strain>
    </source>
</reference>
<sequence length="162" mass="17472">MSGITTDVHDGADAPRPRSPMPQDGAGEPTALASIGARMADPTLPPRTLGALGEDYAAAWLAERGWQVLERNWRSRYGELDIVALAPDRRLVFVEVKTRRTMRNGLPQESVTAAKRTSLRRAGVQWLLGPGRGIAHAGVRFDVLAVLARGGRPLVTPIEGAF</sequence>
<evidence type="ECO:0000256" key="2">
    <source>
        <dbReference type="HAMAP-Rule" id="MF_00048"/>
    </source>
</evidence>
<dbReference type="SUPFAM" id="SSF52980">
    <property type="entry name" value="Restriction endonuclease-like"/>
    <property type="match status" value="1"/>
</dbReference>
<evidence type="ECO:0000313" key="4">
    <source>
        <dbReference type="EMBL" id="MBT1172074.1"/>
    </source>
</evidence>
<dbReference type="Gene3D" id="3.40.1350.10">
    <property type="match status" value="1"/>
</dbReference>
<dbReference type="RefSeq" id="WP_214357545.1">
    <property type="nucleotide sequence ID" value="NZ_JAFEJS010000001.1"/>
</dbReference>
<evidence type="ECO:0000313" key="5">
    <source>
        <dbReference type="Proteomes" id="UP000773064"/>
    </source>
</evidence>
<dbReference type="InterPro" id="IPR003509">
    <property type="entry name" value="UPF0102_YraN-like"/>
</dbReference>
<protein>
    <recommendedName>
        <fullName evidence="2">UPF0102 protein JS528_01590</fullName>
    </recommendedName>
</protein>
<proteinExistence type="inferred from homology"/>
<dbReference type="CDD" id="cd20736">
    <property type="entry name" value="PoNe_Nuclease"/>
    <property type="match status" value="1"/>
</dbReference>
<keyword evidence="5" id="KW-1185">Reference proteome</keyword>
<evidence type="ECO:0000256" key="3">
    <source>
        <dbReference type="SAM" id="MobiDB-lite"/>
    </source>
</evidence>
<feature type="compositionally biased region" description="Basic and acidic residues" evidence="3">
    <location>
        <begin position="7"/>
        <end position="16"/>
    </location>
</feature>
<dbReference type="InterPro" id="IPR011335">
    <property type="entry name" value="Restrct_endonuc-II-like"/>
</dbReference>
<evidence type="ECO:0000256" key="1">
    <source>
        <dbReference type="ARBA" id="ARBA00006738"/>
    </source>
</evidence>
<dbReference type="HAMAP" id="MF_00048">
    <property type="entry name" value="UPF0102"/>
    <property type="match status" value="1"/>
</dbReference>
<dbReference type="PANTHER" id="PTHR34039">
    <property type="entry name" value="UPF0102 PROTEIN YRAN"/>
    <property type="match status" value="1"/>
</dbReference>
<dbReference type="EMBL" id="JAFEJS010000001">
    <property type="protein sequence ID" value="MBT1172074.1"/>
    <property type="molecule type" value="Genomic_DNA"/>
</dbReference>
<dbReference type="Proteomes" id="UP000773064">
    <property type="component" value="Unassembled WGS sequence"/>
</dbReference>
<accession>A0ABS5UMF2</accession>
<comment type="caution">
    <text evidence="4">The sequence shown here is derived from an EMBL/GenBank/DDBJ whole genome shotgun (WGS) entry which is preliminary data.</text>
</comment>
<gene>
    <name evidence="4" type="ORF">JS528_01590</name>
</gene>